<gene>
    <name evidence="3" type="ORF">V4C56_33565</name>
</gene>
<evidence type="ECO:0000256" key="1">
    <source>
        <dbReference type="SAM" id="Phobius"/>
    </source>
</evidence>
<keyword evidence="3" id="KW-0808">Transferase</keyword>
<dbReference type="EC" id="2.3.-.-" evidence="3"/>
<feature type="transmembrane region" description="Helical" evidence="1">
    <location>
        <begin position="81"/>
        <end position="102"/>
    </location>
</feature>
<dbReference type="GO" id="GO:0016746">
    <property type="term" value="F:acyltransferase activity"/>
    <property type="evidence" value="ECO:0007669"/>
    <property type="project" value="UniProtKB-KW"/>
</dbReference>
<dbReference type="InterPro" id="IPR050879">
    <property type="entry name" value="Acyltransferase_3"/>
</dbReference>
<organism evidence="3 4">
    <name type="scientific">Paraburkholderia azotifigens</name>
    <dbReference type="NCBI Taxonomy" id="2057004"/>
    <lineage>
        <taxon>Bacteria</taxon>
        <taxon>Pseudomonadati</taxon>
        <taxon>Pseudomonadota</taxon>
        <taxon>Betaproteobacteria</taxon>
        <taxon>Burkholderiales</taxon>
        <taxon>Burkholderiaceae</taxon>
        <taxon>Paraburkholderia</taxon>
    </lineage>
</organism>
<dbReference type="Pfam" id="PF01757">
    <property type="entry name" value="Acyl_transf_3"/>
    <property type="match status" value="1"/>
</dbReference>
<evidence type="ECO:0000313" key="4">
    <source>
        <dbReference type="Proteomes" id="UP001481677"/>
    </source>
</evidence>
<dbReference type="EMBL" id="JAZHGA010000035">
    <property type="protein sequence ID" value="MEM5344541.1"/>
    <property type="molecule type" value="Genomic_DNA"/>
</dbReference>
<dbReference type="InterPro" id="IPR002656">
    <property type="entry name" value="Acyl_transf_3_dom"/>
</dbReference>
<feature type="domain" description="Acyltransferase 3" evidence="2">
    <location>
        <begin position="9"/>
        <end position="346"/>
    </location>
</feature>
<keyword evidence="3" id="KW-0012">Acyltransferase</keyword>
<feature type="transmembrane region" description="Helical" evidence="1">
    <location>
        <begin position="330"/>
        <end position="349"/>
    </location>
</feature>
<keyword evidence="1" id="KW-0472">Membrane</keyword>
<sequence length="373" mass="41563">MSNTDRLEQLDALRGIAALTVVASHFMNLQPLSWLRHTPVRLLAGGHEAVILFFVLSGFALTLQLTSVNSPTLLQYLVRRVFRIYLPYIVTVCLASVCYREFNAGPVPWAGDWFNTSWNGTLTNKAILGHTLLLFPFDVVQLDPVIWSLVYEMRISLIFPIVIFLLHQLPGFLFLSLVTAASLFTAAYEMHCGTNMIGPSLLAEWAPTAYYVLMFALGGVVAMQRQRIATAIRSTSFSWLLLLVSIFVYWFARPLAIYSLGRLGDVSADWLIMLASAGILICAISNCRFSNALKARTLLFLGRISYSLYLIHLVILFTCVHGLSVHGPKVILLAAVLTVPISYLMYQLVERPSIRGGTLLARTLVFGRKTSEL</sequence>
<keyword evidence="1" id="KW-1133">Transmembrane helix</keyword>
<dbReference type="RefSeq" id="WP_342959458.1">
    <property type="nucleotide sequence ID" value="NZ_JAZHFZ010000036.1"/>
</dbReference>
<feature type="transmembrane region" description="Helical" evidence="1">
    <location>
        <begin position="270"/>
        <end position="289"/>
    </location>
</feature>
<feature type="transmembrane region" description="Helical" evidence="1">
    <location>
        <begin position="145"/>
        <end position="165"/>
    </location>
</feature>
<name>A0ABU9RBU9_9BURK</name>
<feature type="transmembrane region" description="Helical" evidence="1">
    <location>
        <begin position="301"/>
        <end position="324"/>
    </location>
</feature>
<feature type="transmembrane region" description="Helical" evidence="1">
    <location>
        <begin position="172"/>
        <end position="188"/>
    </location>
</feature>
<evidence type="ECO:0000313" key="3">
    <source>
        <dbReference type="EMBL" id="MEM5344541.1"/>
    </source>
</evidence>
<accession>A0ABU9RBU9</accession>
<dbReference type="Proteomes" id="UP001481677">
    <property type="component" value="Unassembled WGS sequence"/>
</dbReference>
<protein>
    <submittedName>
        <fullName evidence="3">Acyltransferase</fullName>
        <ecNumber evidence="3">2.3.-.-</ecNumber>
    </submittedName>
</protein>
<feature type="transmembrane region" description="Helical" evidence="1">
    <location>
        <begin position="12"/>
        <end position="29"/>
    </location>
</feature>
<proteinExistence type="predicted"/>
<feature type="transmembrane region" description="Helical" evidence="1">
    <location>
        <begin position="208"/>
        <end position="225"/>
    </location>
</feature>
<feature type="transmembrane region" description="Helical" evidence="1">
    <location>
        <begin position="237"/>
        <end position="258"/>
    </location>
</feature>
<reference evidence="3 4" key="1">
    <citation type="submission" date="2024-01" db="EMBL/GenBank/DDBJ databases">
        <title>The diversity of rhizobia nodulating Mimosa spp. in eleven states of Brazil covering several biomes is determined by host plant, location, and edaphic factors.</title>
        <authorList>
            <person name="Rouws L."/>
            <person name="Barauna A."/>
            <person name="Beukes C."/>
            <person name="De Faria S.M."/>
            <person name="Gross E."/>
            <person name="Dos Reis Junior F.B."/>
            <person name="Simon M."/>
            <person name="Maluk M."/>
            <person name="Odee D.W."/>
            <person name="Kenicer G."/>
            <person name="Young J.P.W."/>
            <person name="Reis V.M."/>
            <person name="Zilli J."/>
            <person name="James E.K."/>
        </authorList>
    </citation>
    <scope>NUCLEOTIDE SEQUENCE [LARGE SCALE GENOMIC DNA]</scope>
    <source>
        <strain evidence="3 4">JPY530</strain>
    </source>
</reference>
<dbReference type="PANTHER" id="PTHR23028">
    <property type="entry name" value="ACETYLTRANSFERASE"/>
    <property type="match status" value="1"/>
</dbReference>
<comment type="caution">
    <text evidence="3">The sequence shown here is derived from an EMBL/GenBank/DDBJ whole genome shotgun (WGS) entry which is preliminary data.</text>
</comment>
<keyword evidence="4" id="KW-1185">Reference proteome</keyword>
<keyword evidence="1" id="KW-0812">Transmembrane</keyword>
<evidence type="ECO:0000259" key="2">
    <source>
        <dbReference type="Pfam" id="PF01757"/>
    </source>
</evidence>
<feature type="transmembrane region" description="Helical" evidence="1">
    <location>
        <begin position="49"/>
        <end position="69"/>
    </location>
</feature>